<dbReference type="GO" id="GO:0005829">
    <property type="term" value="C:cytosol"/>
    <property type="evidence" value="ECO:0007669"/>
    <property type="project" value="TreeGrafter"/>
</dbReference>
<dbReference type="Proteomes" id="UP000323380">
    <property type="component" value="Unassembled WGS sequence"/>
</dbReference>
<dbReference type="PANTHER" id="PTHR11365">
    <property type="entry name" value="5-OXOPROLINASE RELATED"/>
    <property type="match status" value="1"/>
</dbReference>
<gene>
    <name evidence="4" type="ORF">FXF69_00890</name>
</gene>
<dbReference type="Pfam" id="PF19278">
    <property type="entry name" value="Hydant_A_C"/>
    <property type="match status" value="1"/>
</dbReference>
<comment type="caution">
    <text evidence="4">The sequence shown here is derived from an EMBL/GenBank/DDBJ whole genome shotgun (WGS) entry which is preliminary data.</text>
</comment>
<dbReference type="PANTHER" id="PTHR11365:SF23">
    <property type="entry name" value="HYPOTHETICAL 5-OXOPROLINASE (EUROFUNG)-RELATED"/>
    <property type="match status" value="1"/>
</dbReference>
<dbReference type="GO" id="GO:0017168">
    <property type="term" value="F:5-oxoprolinase (ATP-hydrolyzing) activity"/>
    <property type="evidence" value="ECO:0007669"/>
    <property type="project" value="TreeGrafter"/>
</dbReference>
<dbReference type="InterPro" id="IPR002821">
    <property type="entry name" value="Hydantoinase_A"/>
</dbReference>
<dbReference type="RefSeq" id="WP_067892796.1">
    <property type="nucleotide sequence ID" value="NZ_VSFG01000001.1"/>
</dbReference>
<dbReference type="AlphaFoldDB" id="A0A5D0NU10"/>
<dbReference type="InterPro" id="IPR008040">
    <property type="entry name" value="Hydant_A_N"/>
</dbReference>
<organism evidence="4 5">
    <name type="scientific">Actinomadura chibensis</name>
    <dbReference type="NCBI Taxonomy" id="392828"/>
    <lineage>
        <taxon>Bacteria</taxon>
        <taxon>Bacillati</taxon>
        <taxon>Actinomycetota</taxon>
        <taxon>Actinomycetes</taxon>
        <taxon>Streptosporangiales</taxon>
        <taxon>Thermomonosporaceae</taxon>
        <taxon>Actinomadura</taxon>
    </lineage>
</organism>
<dbReference type="InterPro" id="IPR043129">
    <property type="entry name" value="ATPase_NBD"/>
</dbReference>
<evidence type="ECO:0000259" key="2">
    <source>
        <dbReference type="Pfam" id="PF05378"/>
    </source>
</evidence>
<dbReference type="EMBL" id="VSFG01000001">
    <property type="protein sequence ID" value="TYB47845.1"/>
    <property type="molecule type" value="Genomic_DNA"/>
</dbReference>
<evidence type="ECO:0000259" key="3">
    <source>
        <dbReference type="Pfam" id="PF19278"/>
    </source>
</evidence>
<protein>
    <submittedName>
        <fullName evidence="4">Hydantoinase/oxoprolinase family protein</fullName>
    </submittedName>
</protein>
<dbReference type="Pfam" id="PF01968">
    <property type="entry name" value="Hydantoinase_A"/>
    <property type="match status" value="1"/>
</dbReference>
<reference evidence="4 5" key="1">
    <citation type="submission" date="2019-08" db="EMBL/GenBank/DDBJ databases">
        <title>Actinomadura sp. nov. CYP1-5 isolated from mountain soil.</title>
        <authorList>
            <person name="Songsumanus A."/>
            <person name="Kuncharoen N."/>
            <person name="Kudo T."/>
            <person name="Yuki M."/>
            <person name="Igarashi Y."/>
            <person name="Tanasupawat S."/>
        </authorList>
    </citation>
    <scope>NUCLEOTIDE SEQUENCE [LARGE SCALE GENOMIC DNA]</scope>
    <source>
        <strain evidence="4 5">JCM 14158</strain>
    </source>
</reference>
<name>A0A5D0NU10_9ACTN</name>
<sequence length="688" mass="71901">MRVATDIGGTFTDLAYLDDGGRLRVAKSPSTPGGFDRGVGDVLTLAGIDGGAGGGVEAFVHGTTVVINALLERKGATVALLTTKGFRDVLDIGRASRPDLYNFRYRAPEPFVPRHLRFEIGGRRAATGAEVAPLAEDDVRAAVEAARAAGATAVAVAFLHSYADPAHEVRCGELIAELWPEAFVTLSYDVTREWREYERSNTAVFNAYVQETAATYLDRLEARLGKHGITGNSRVMQSNGGAMTFAQAQRLPITLVESGPAAGVIAAAAVGAAMGVADVITLDIGGTTAKTSLIEGGEVRVTTDYRVDWTPDSPGYPIKAPVVDIVEIGAGGGSIAWVDERGRLGLGPQSAGAEPGPACYPNGGAEPTLTDANLVAGRLNPDNFLGGQMPVSVERARAALAGVGAALGLDAEATALGLIRLANAKMLNAIKLVSVRRGHDPRDFSLLAFGGGGAVHALALGAELQVKNVVIPRMPANFSAVGMLMTRLRSDWVRTCVLPVAAPSGPEWTAVWESLKRQAAEYFAAESVGAGALTFTGSVDARYLGQEHTVTIPVDTAAPIEAILDGFHDAHEKLYTFRLDVPVQVVNFRLAAAAAEAASAVAWSPAPDASVDAARKGLRRVLFDDGGTLETPYYDRELLPVGAALSGPSIIEESGTSTVVHPGQTAVVDERGSLVVELSARREKRSGA</sequence>
<keyword evidence="5" id="KW-1185">Reference proteome</keyword>
<feature type="domain" description="Hydantoinase/oxoprolinase N-terminal" evidence="2">
    <location>
        <begin position="2"/>
        <end position="177"/>
    </location>
</feature>
<accession>A0A5D0NU10</accession>
<proteinExistence type="predicted"/>
<dbReference type="Pfam" id="PF05378">
    <property type="entry name" value="Hydant_A_N"/>
    <property type="match status" value="1"/>
</dbReference>
<evidence type="ECO:0000313" key="4">
    <source>
        <dbReference type="EMBL" id="TYB47845.1"/>
    </source>
</evidence>
<feature type="domain" description="Hydantoinase A/oxoprolinase" evidence="1">
    <location>
        <begin position="199"/>
        <end position="490"/>
    </location>
</feature>
<feature type="domain" description="Acetophenone carboxylase-like C-terminal" evidence="3">
    <location>
        <begin position="508"/>
        <end position="670"/>
    </location>
</feature>
<dbReference type="GO" id="GO:0006749">
    <property type="term" value="P:glutathione metabolic process"/>
    <property type="evidence" value="ECO:0007669"/>
    <property type="project" value="TreeGrafter"/>
</dbReference>
<dbReference type="SUPFAM" id="SSF53067">
    <property type="entry name" value="Actin-like ATPase domain"/>
    <property type="match status" value="1"/>
</dbReference>
<evidence type="ECO:0000259" key="1">
    <source>
        <dbReference type="Pfam" id="PF01968"/>
    </source>
</evidence>
<dbReference type="InterPro" id="IPR049517">
    <property type="entry name" value="ACX-like_C"/>
</dbReference>
<dbReference type="STRING" id="1220554.GCA_001552135_03734"/>
<dbReference type="InterPro" id="IPR045079">
    <property type="entry name" value="Oxoprolinase-like"/>
</dbReference>
<evidence type="ECO:0000313" key="5">
    <source>
        <dbReference type="Proteomes" id="UP000323380"/>
    </source>
</evidence>